<dbReference type="OrthoDB" id="4560881at2"/>
<dbReference type="EMBL" id="LQPE01000050">
    <property type="protein sequence ID" value="ORW07193.1"/>
    <property type="molecule type" value="Genomic_DNA"/>
</dbReference>
<sequence length="199" mass="21733">MATKGVFTEKLEDIDDLMPPPISRSAPEVPQPSAVPDEYDDTEEDHAASATPTESGGGETSGVITPPRRRRAATSVPTAEVAPQIHRLLRRLTTKEKSRDPITARTYAQVVLDAIEAHQDQLAAHWRREGAVPAGDGLFSRRPAAPARRRRHPEPPARVPLTGLNAADAHVLDDLVIRWDAPSRSALVEQALKLYLNVD</sequence>
<dbReference type="AlphaFoldDB" id="A0A1X1Y7U6"/>
<comment type="caution">
    <text evidence="2">The sequence shown here is derived from an EMBL/GenBank/DDBJ whole genome shotgun (WGS) entry which is preliminary data.</text>
</comment>
<keyword evidence="3" id="KW-1185">Reference proteome</keyword>
<name>A0A1X1Y7U6_9MYCO</name>
<feature type="region of interest" description="Disordered" evidence="1">
    <location>
        <begin position="134"/>
        <end position="161"/>
    </location>
</feature>
<reference evidence="2 3" key="1">
    <citation type="submission" date="2016-01" db="EMBL/GenBank/DDBJ databases">
        <title>The new phylogeny of the genus Mycobacterium.</title>
        <authorList>
            <person name="Tarcisio F."/>
            <person name="Conor M."/>
            <person name="Antonella G."/>
            <person name="Elisabetta G."/>
            <person name="Giulia F.S."/>
            <person name="Sara T."/>
            <person name="Anna F."/>
            <person name="Clotilde B."/>
            <person name="Roberto B."/>
            <person name="Veronica D.S."/>
            <person name="Fabio R."/>
            <person name="Monica P."/>
            <person name="Olivier J."/>
            <person name="Enrico T."/>
            <person name="Nicola S."/>
        </authorList>
    </citation>
    <scope>NUCLEOTIDE SEQUENCE [LARGE SCALE GENOMIC DNA]</scope>
    <source>
        <strain evidence="2 3">DSM 45166</strain>
    </source>
</reference>
<protein>
    <submittedName>
        <fullName evidence="2">Uncharacterized protein</fullName>
    </submittedName>
</protein>
<dbReference type="Proteomes" id="UP000193487">
    <property type="component" value="Unassembled WGS sequence"/>
</dbReference>
<accession>A0A1X1Y7U6</accession>
<evidence type="ECO:0000256" key="1">
    <source>
        <dbReference type="SAM" id="MobiDB-lite"/>
    </source>
</evidence>
<evidence type="ECO:0000313" key="2">
    <source>
        <dbReference type="EMBL" id="ORW07193.1"/>
    </source>
</evidence>
<gene>
    <name evidence="2" type="ORF">AWC14_24960</name>
</gene>
<dbReference type="RefSeq" id="WP_085241077.1">
    <property type="nucleotide sequence ID" value="NZ_LQPE01000050.1"/>
</dbReference>
<proteinExistence type="predicted"/>
<feature type="region of interest" description="Disordered" evidence="1">
    <location>
        <begin position="1"/>
        <end position="80"/>
    </location>
</feature>
<evidence type="ECO:0000313" key="3">
    <source>
        <dbReference type="Proteomes" id="UP000193487"/>
    </source>
</evidence>
<organism evidence="2 3">
    <name type="scientific">Mycobacterium kyorinense</name>
    <dbReference type="NCBI Taxonomy" id="487514"/>
    <lineage>
        <taxon>Bacteria</taxon>
        <taxon>Bacillati</taxon>
        <taxon>Actinomycetota</taxon>
        <taxon>Actinomycetes</taxon>
        <taxon>Mycobacteriales</taxon>
        <taxon>Mycobacteriaceae</taxon>
        <taxon>Mycobacterium</taxon>
    </lineage>
</organism>